<keyword evidence="2" id="KW-1185">Reference proteome</keyword>
<dbReference type="RefSeq" id="WP_274188991.1">
    <property type="nucleotide sequence ID" value="NZ_BAABHN010000046.1"/>
</dbReference>
<sequence length="69" mass="6596">MRDVRVLRVVVGRDVDGREDLAAVVVTGGEVTAGGPAAVDDGGTATTGLGAAGSTATTGATGASLVRTI</sequence>
<proteinExistence type="predicted"/>
<dbReference type="Proteomes" id="UP001595909">
    <property type="component" value="Unassembled WGS sequence"/>
</dbReference>
<comment type="caution">
    <text evidence="1">The sequence shown here is derived from an EMBL/GenBank/DDBJ whole genome shotgun (WGS) entry which is preliminary data.</text>
</comment>
<protein>
    <submittedName>
        <fullName evidence="1">Uncharacterized protein</fullName>
    </submittedName>
</protein>
<evidence type="ECO:0000313" key="2">
    <source>
        <dbReference type="Proteomes" id="UP001595909"/>
    </source>
</evidence>
<accession>A0ABV9RLS8</accession>
<dbReference type="EMBL" id="JBHSIM010000046">
    <property type="protein sequence ID" value="MFC4835111.1"/>
    <property type="molecule type" value="Genomic_DNA"/>
</dbReference>
<name>A0ABV9RLS8_9PSEU</name>
<organism evidence="1 2">
    <name type="scientific">Actinomycetospora chibensis</name>
    <dbReference type="NCBI Taxonomy" id="663606"/>
    <lineage>
        <taxon>Bacteria</taxon>
        <taxon>Bacillati</taxon>
        <taxon>Actinomycetota</taxon>
        <taxon>Actinomycetes</taxon>
        <taxon>Pseudonocardiales</taxon>
        <taxon>Pseudonocardiaceae</taxon>
        <taxon>Actinomycetospora</taxon>
    </lineage>
</organism>
<evidence type="ECO:0000313" key="1">
    <source>
        <dbReference type="EMBL" id="MFC4835111.1"/>
    </source>
</evidence>
<gene>
    <name evidence="1" type="ORF">ACFPEL_22065</name>
</gene>
<reference evidence="2" key="1">
    <citation type="journal article" date="2019" name="Int. J. Syst. Evol. Microbiol.">
        <title>The Global Catalogue of Microorganisms (GCM) 10K type strain sequencing project: providing services to taxonomists for standard genome sequencing and annotation.</title>
        <authorList>
            <consortium name="The Broad Institute Genomics Platform"/>
            <consortium name="The Broad Institute Genome Sequencing Center for Infectious Disease"/>
            <person name="Wu L."/>
            <person name="Ma J."/>
        </authorList>
    </citation>
    <scope>NUCLEOTIDE SEQUENCE [LARGE SCALE GENOMIC DNA]</scope>
    <source>
        <strain evidence="2">CCUG 50347</strain>
    </source>
</reference>